<dbReference type="Gene3D" id="2.60.120.920">
    <property type="match status" value="1"/>
</dbReference>
<evidence type="ECO:0000313" key="1">
    <source>
        <dbReference type="Proteomes" id="UP000887563"/>
    </source>
</evidence>
<sequence length="106" mass="11781">MGDGPGPFETDAYLCLDNSTSSPDSSGENGDVYGCGLVIPPKNESETQKTFVFFTKNGTEIGEEILIEEDVDILKPFIKLKSCSVEVNFGNDLETKPFRYDIYKHF</sequence>
<proteinExistence type="predicted"/>
<keyword evidence="1" id="KW-1185">Reference proteome</keyword>
<dbReference type="InterPro" id="IPR043136">
    <property type="entry name" value="B30.2/SPRY_sf"/>
</dbReference>
<reference evidence="2" key="1">
    <citation type="submission" date="2022-11" db="UniProtKB">
        <authorList>
            <consortium name="WormBaseParasite"/>
        </authorList>
    </citation>
    <scope>IDENTIFICATION</scope>
</reference>
<accession>A0A914KRT6</accession>
<name>A0A914KRT6_MELIC</name>
<dbReference type="WBParaSite" id="Minc3s00089g04201">
    <property type="protein sequence ID" value="Minc3s00089g04201"/>
    <property type="gene ID" value="Minc3s00089g04201"/>
</dbReference>
<evidence type="ECO:0000313" key="2">
    <source>
        <dbReference type="WBParaSite" id="Minc3s00089g04201"/>
    </source>
</evidence>
<protein>
    <submittedName>
        <fullName evidence="2">SPRY domain-containing protein</fullName>
    </submittedName>
</protein>
<organism evidence="1 2">
    <name type="scientific">Meloidogyne incognita</name>
    <name type="common">Southern root-knot nematode worm</name>
    <name type="synonym">Oxyuris incognita</name>
    <dbReference type="NCBI Taxonomy" id="6306"/>
    <lineage>
        <taxon>Eukaryota</taxon>
        <taxon>Metazoa</taxon>
        <taxon>Ecdysozoa</taxon>
        <taxon>Nematoda</taxon>
        <taxon>Chromadorea</taxon>
        <taxon>Rhabditida</taxon>
        <taxon>Tylenchina</taxon>
        <taxon>Tylenchomorpha</taxon>
        <taxon>Tylenchoidea</taxon>
        <taxon>Meloidogynidae</taxon>
        <taxon>Meloidogyninae</taxon>
        <taxon>Meloidogyne</taxon>
        <taxon>Meloidogyne incognita group</taxon>
    </lineage>
</organism>
<dbReference type="AlphaFoldDB" id="A0A914KRT6"/>
<dbReference type="Proteomes" id="UP000887563">
    <property type="component" value="Unplaced"/>
</dbReference>